<accession>A0A1I1I4E5</accession>
<evidence type="ECO:0008006" key="4">
    <source>
        <dbReference type="Google" id="ProtNLM"/>
    </source>
</evidence>
<dbReference type="Pfam" id="PF11749">
    <property type="entry name" value="DUF3305"/>
    <property type="match status" value="1"/>
</dbReference>
<reference evidence="2 3" key="1">
    <citation type="submission" date="2016-10" db="EMBL/GenBank/DDBJ databases">
        <authorList>
            <person name="de Groot N.N."/>
        </authorList>
    </citation>
    <scope>NUCLEOTIDE SEQUENCE [LARGE SCALE GENOMIC DNA]</scope>
    <source>
        <strain evidence="2 3">DSM 18438</strain>
    </source>
</reference>
<proteinExistence type="predicted"/>
<gene>
    <name evidence="2" type="ORF">SAMN05660443_2052</name>
</gene>
<dbReference type="InterPro" id="IPR021736">
    <property type="entry name" value="DUF3305"/>
</dbReference>
<dbReference type="STRING" id="1122252.SAMN05660443_2052"/>
<sequence length="156" mass="17777">MNRETPSQPSLNAWPLWVRLEKKVGISRGWESITWEVAEISHLPLEHPESVRLELQLFKDLRSAYRFNLSSQNPKLFVVCQETEQGLVPHQISSCQDVAADYMDAGQPVLDIPLPAPIHAWMEAFMAHHGEEDPRAGKRRMRGKPKADQNPQETSS</sequence>
<evidence type="ECO:0000256" key="1">
    <source>
        <dbReference type="SAM" id="MobiDB-lite"/>
    </source>
</evidence>
<protein>
    <recommendedName>
        <fullName evidence="4">DUF3305 domain-containing protein</fullName>
    </recommendedName>
</protein>
<evidence type="ECO:0000313" key="3">
    <source>
        <dbReference type="Proteomes" id="UP000199058"/>
    </source>
</evidence>
<feature type="region of interest" description="Disordered" evidence="1">
    <location>
        <begin position="131"/>
        <end position="156"/>
    </location>
</feature>
<keyword evidence="3" id="KW-1185">Reference proteome</keyword>
<evidence type="ECO:0000313" key="2">
    <source>
        <dbReference type="EMBL" id="SFC28070.1"/>
    </source>
</evidence>
<dbReference type="RefSeq" id="WP_177203527.1">
    <property type="nucleotide sequence ID" value="NZ_FOLH01000004.1"/>
</dbReference>
<name>A0A1I1I4E5_9GAMM</name>
<dbReference type="Proteomes" id="UP000199058">
    <property type="component" value="Unassembled WGS sequence"/>
</dbReference>
<dbReference type="EMBL" id="FOLH01000004">
    <property type="protein sequence ID" value="SFC28070.1"/>
    <property type="molecule type" value="Genomic_DNA"/>
</dbReference>
<dbReference type="AlphaFoldDB" id="A0A1I1I4E5"/>
<organism evidence="2 3">
    <name type="scientific">Marinospirillum celere</name>
    <dbReference type="NCBI Taxonomy" id="1122252"/>
    <lineage>
        <taxon>Bacteria</taxon>
        <taxon>Pseudomonadati</taxon>
        <taxon>Pseudomonadota</taxon>
        <taxon>Gammaproteobacteria</taxon>
        <taxon>Oceanospirillales</taxon>
        <taxon>Oceanospirillaceae</taxon>
        <taxon>Marinospirillum</taxon>
    </lineage>
</organism>